<organism evidence="1">
    <name type="scientific">Micrurus spixii</name>
    <name type="common">Amazon coral snake</name>
    <dbReference type="NCBI Taxonomy" id="129469"/>
    <lineage>
        <taxon>Eukaryota</taxon>
        <taxon>Metazoa</taxon>
        <taxon>Chordata</taxon>
        <taxon>Craniata</taxon>
        <taxon>Vertebrata</taxon>
        <taxon>Euteleostomi</taxon>
        <taxon>Lepidosauria</taxon>
        <taxon>Squamata</taxon>
        <taxon>Bifurcata</taxon>
        <taxon>Unidentata</taxon>
        <taxon>Episquamata</taxon>
        <taxon>Toxicofera</taxon>
        <taxon>Serpentes</taxon>
        <taxon>Colubroidea</taxon>
        <taxon>Elapidae</taxon>
        <taxon>Elapinae</taxon>
        <taxon>Micrurus</taxon>
    </lineage>
</organism>
<dbReference type="AlphaFoldDB" id="A0A2D4NAU7"/>
<dbReference type="EMBL" id="IACM01165919">
    <property type="protein sequence ID" value="LAB42821.1"/>
    <property type="molecule type" value="Transcribed_RNA"/>
</dbReference>
<proteinExistence type="predicted"/>
<protein>
    <submittedName>
        <fullName evidence="1">Uncharacterized protein</fullName>
    </submittedName>
</protein>
<accession>A0A2D4NAU7</accession>
<name>A0A2D4NAU7_9SAUR</name>
<reference evidence="1" key="1">
    <citation type="submission" date="2017-07" db="EMBL/GenBank/DDBJ databases">
        <authorList>
            <person name="Mikheyev A."/>
            <person name="Grau M."/>
        </authorList>
    </citation>
    <scope>NUCLEOTIDE SEQUENCE</scope>
    <source>
        <tissue evidence="1">Venom_gland</tissue>
    </source>
</reference>
<evidence type="ECO:0000313" key="1">
    <source>
        <dbReference type="EMBL" id="LAB42821.1"/>
    </source>
</evidence>
<sequence>MYLLTVLFHESWKMEPWEKEITEADMLEYVWENSVSERSALKTLLQIRAAEKAEEMSREELLASEVMQDYKKSVVLLKNEGETEKNLLAYKNSVKRLLNIQGL</sequence>
<reference evidence="1" key="2">
    <citation type="submission" date="2017-11" db="EMBL/GenBank/DDBJ databases">
        <title>Coralsnake Venomics: Analyses of Venom Gland Transcriptomes and Proteomes of Six Brazilian Taxa.</title>
        <authorList>
            <person name="Aird S.D."/>
            <person name="Jorge da Silva N."/>
            <person name="Qiu L."/>
            <person name="Villar-Briones A."/>
            <person name="Aparecida-Saddi V."/>
            <person name="Campos-Telles M.P."/>
            <person name="Grau M."/>
            <person name="Mikheyev A.S."/>
        </authorList>
    </citation>
    <scope>NUCLEOTIDE SEQUENCE</scope>
    <source>
        <tissue evidence="1">Venom_gland</tissue>
    </source>
</reference>